<proteinExistence type="predicted"/>
<evidence type="ECO:0000313" key="1">
    <source>
        <dbReference type="EMBL" id="DAD72347.1"/>
    </source>
</evidence>
<dbReference type="InterPro" id="IPR010667">
    <property type="entry name" value="Phage_T4_Gp19"/>
</dbReference>
<sequence>MGAKVKNPRKKFLWSITFPKHPINTYLFQTCTLPDIEIDQVAHGDVNRDVKTAGRVTVGNLVVGKLLTTAGSDTWLHDWLYSCQDMIAGGGLVPSQYWENVIVNELAEDGVSVLNTHFFEEVWPCKITGLDLDRMASENTIESIEFSVGTVDKY</sequence>
<name>A0A8S5LR76_9CAUD</name>
<dbReference type="Pfam" id="PF06841">
    <property type="entry name" value="Phage_T4_gp19"/>
    <property type="match status" value="1"/>
</dbReference>
<protein>
    <submittedName>
        <fullName evidence="1">Tail tube protein</fullName>
    </submittedName>
</protein>
<accession>A0A8S5LR76</accession>
<reference evidence="1" key="1">
    <citation type="journal article" date="2021" name="Proc. Natl. Acad. Sci. U.S.A.">
        <title>A Catalog of Tens of Thousands of Viruses from Human Metagenomes Reveals Hidden Associations with Chronic Diseases.</title>
        <authorList>
            <person name="Tisza M.J."/>
            <person name="Buck C.B."/>
        </authorList>
    </citation>
    <scope>NUCLEOTIDE SEQUENCE</scope>
    <source>
        <strain evidence="1">CtfJc17</strain>
    </source>
</reference>
<organism evidence="1">
    <name type="scientific">Myoviridae sp. ctfJc17</name>
    <dbReference type="NCBI Taxonomy" id="2827612"/>
    <lineage>
        <taxon>Viruses</taxon>
        <taxon>Duplodnaviria</taxon>
        <taxon>Heunggongvirae</taxon>
        <taxon>Uroviricota</taxon>
        <taxon>Caudoviricetes</taxon>
    </lineage>
</organism>
<dbReference type="EMBL" id="BK015898">
    <property type="protein sequence ID" value="DAD72347.1"/>
    <property type="molecule type" value="Genomic_DNA"/>
</dbReference>
<dbReference type="GO" id="GO:0005198">
    <property type="term" value="F:structural molecule activity"/>
    <property type="evidence" value="ECO:0007669"/>
    <property type="project" value="InterPro"/>
</dbReference>